<keyword evidence="3" id="KW-0808">Transferase</keyword>
<dbReference type="PROSITE" id="PS51681">
    <property type="entry name" value="SAM_MT_NNMT_PNMT_TEMT"/>
    <property type="match status" value="1"/>
</dbReference>
<evidence type="ECO:0000256" key="3">
    <source>
        <dbReference type="ARBA" id="ARBA00022679"/>
    </source>
</evidence>
<dbReference type="GO" id="GO:0008170">
    <property type="term" value="F:N-methyltransferase activity"/>
    <property type="evidence" value="ECO:0007669"/>
    <property type="project" value="TreeGrafter"/>
</dbReference>
<dbReference type="WBParaSite" id="PSAMB.scaffold13004size2476.g35208.t1">
    <property type="protein sequence ID" value="PSAMB.scaffold13004size2476.g35208.t1"/>
    <property type="gene ID" value="PSAMB.scaffold13004size2476.g35208"/>
</dbReference>
<keyword evidence="4" id="KW-0949">S-adenosyl-L-methionine</keyword>
<dbReference type="Pfam" id="PF01234">
    <property type="entry name" value="NNMT_PNMT_TEMT"/>
    <property type="match status" value="1"/>
</dbReference>
<dbReference type="PANTHER" id="PTHR10867:SF39">
    <property type="entry name" value="NICOTINAMIDE N-METHYLTRANSFERASE-LIKE"/>
    <property type="match status" value="1"/>
</dbReference>
<comment type="similarity">
    <text evidence="1">Belongs to the class I-like SAM-binding methyltransferase superfamily. NNMT/PNMT/TEMT family.</text>
</comment>
<dbReference type="InterPro" id="IPR029063">
    <property type="entry name" value="SAM-dependent_MTases_sf"/>
</dbReference>
<evidence type="ECO:0000256" key="4">
    <source>
        <dbReference type="ARBA" id="ARBA00022691"/>
    </source>
</evidence>
<name>A0A914UVZ6_9BILA</name>
<sequence length="207" mass="24001">MEELEQKLGLDEEKKQSMWREELGLVLDREYYPVAFNSDAYLRDFYAQIDDPAMRIIHMFMPLIVAKLPKGGRMCDFGAGPTIHIGVCFRHCADEIYFADYLPQNREELTRWSKKESNFDWSVVLQTIACHEGAMDGSWRTMEEETRSKVRGVLYCNCLENPSIERPSNITEGFDIITTSYCAEYCTKTEEEYKAAIKNIVHQIKPG</sequence>
<dbReference type="Gene3D" id="3.40.50.150">
    <property type="entry name" value="Vaccinia Virus protein VP39"/>
    <property type="match status" value="1"/>
</dbReference>
<dbReference type="WBParaSite" id="PSAMB.scaffold12860size2546.g35129.t1">
    <property type="protein sequence ID" value="PSAMB.scaffold12860size2546.g35129.t1"/>
    <property type="gene ID" value="PSAMB.scaffold12860size2546.g35129"/>
</dbReference>
<dbReference type="AlphaFoldDB" id="A0A914UVZ6"/>
<dbReference type="InterPro" id="IPR000940">
    <property type="entry name" value="NNMT_TEMT_trans"/>
</dbReference>
<evidence type="ECO:0000313" key="5">
    <source>
        <dbReference type="Proteomes" id="UP000887566"/>
    </source>
</evidence>
<organism evidence="5 6">
    <name type="scientific">Plectus sambesii</name>
    <dbReference type="NCBI Taxonomy" id="2011161"/>
    <lineage>
        <taxon>Eukaryota</taxon>
        <taxon>Metazoa</taxon>
        <taxon>Ecdysozoa</taxon>
        <taxon>Nematoda</taxon>
        <taxon>Chromadorea</taxon>
        <taxon>Plectida</taxon>
        <taxon>Plectina</taxon>
        <taxon>Plectoidea</taxon>
        <taxon>Plectidae</taxon>
        <taxon>Plectus</taxon>
    </lineage>
</organism>
<dbReference type="GO" id="GO:0005829">
    <property type="term" value="C:cytosol"/>
    <property type="evidence" value="ECO:0007669"/>
    <property type="project" value="TreeGrafter"/>
</dbReference>
<dbReference type="GO" id="GO:0032259">
    <property type="term" value="P:methylation"/>
    <property type="evidence" value="ECO:0007669"/>
    <property type="project" value="UniProtKB-KW"/>
</dbReference>
<reference evidence="6 7" key="1">
    <citation type="submission" date="2022-11" db="UniProtKB">
        <authorList>
            <consortium name="WormBaseParasite"/>
        </authorList>
    </citation>
    <scope>IDENTIFICATION</scope>
</reference>
<evidence type="ECO:0000313" key="7">
    <source>
        <dbReference type="WBParaSite" id="PSAMB.scaffold13004size2476.g35208.t1"/>
    </source>
</evidence>
<dbReference type="PANTHER" id="PTHR10867">
    <property type="entry name" value="NNMT/PNMT/TEMT FAMILY MEMBER"/>
    <property type="match status" value="1"/>
</dbReference>
<keyword evidence="5" id="KW-1185">Reference proteome</keyword>
<keyword evidence="2" id="KW-0489">Methyltransferase</keyword>
<evidence type="ECO:0000256" key="2">
    <source>
        <dbReference type="ARBA" id="ARBA00022603"/>
    </source>
</evidence>
<evidence type="ECO:0000313" key="6">
    <source>
        <dbReference type="WBParaSite" id="PSAMB.scaffold12860size2546.g35129.t1"/>
    </source>
</evidence>
<accession>A0A914UVZ6</accession>
<dbReference type="SUPFAM" id="SSF53335">
    <property type="entry name" value="S-adenosyl-L-methionine-dependent methyltransferases"/>
    <property type="match status" value="1"/>
</dbReference>
<evidence type="ECO:0000256" key="1">
    <source>
        <dbReference type="ARBA" id="ARBA00007996"/>
    </source>
</evidence>
<dbReference type="Proteomes" id="UP000887566">
    <property type="component" value="Unplaced"/>
</dbReference>
<proteinExistence type="inferred from homology"/>
<protein>
    <submittedName>
        <fullName evidence="6 7">NNMT/PNMT/TEMT family protein</fullName>
    </submittedName>
</protein>